<protein>
    <submittedName>
        <fullName evidence="1">Uncharacterized protein</fullName>
    </submittedName>
</protein>
<evidence type="ECO:0000313" key="1">
    <source>
        <dbReference type="EMBL" id="KAH7125420.1"/>
    </source>
</evidence>
<evidence type="ECO:0000313" key="2">
    <source>
        <dbReference type="Proteomes" id="UP000700596"/>
    </source>
</evidence>
<proteinExistence type="predicted"/>
<dbReference type="EMBL" id="JAGMWT010000007">
    <property type="protein sequence ID" value="KAH7125420.1"/>
    <property type="molecule type" value="Genomic_DNA"/>
</dbReference>
<dbReference type="Proteomes" id="UP000700596">
    <property type="component" value="Unassembled WGS sequence"/>
</dbReference>
<organism evidence="1 2">
    <name type="scientific">Dendryphion nanum</name>
    <dbReference type="NCBI Taxonomy" id="256645"/>
    <lineage>
        <taxon>Eukaryota</taxon>
        <taxon>Fungi</taxon>
        <taxon>Dikarya</taxon>
        <taxon>Ascomycota</taxon>
        <taxon>Pezizomycotina</taxon>
        <taxon>Dothideomycetes</taxon>
        <taxon>Pleosporomycetidae</taxon>
        <taxon>Pleosporales</taxon>
        <taxon>Torulaceae</taxon>
        <taxon>Dendryphion</taxon>
    </lineage>
</organism>
<accession>A0A9P9IND0</accession>
<sequence length="341" mass="37516">MSYCRTCDHRNHAMHACPSVPQALNISLVTLNLKTPISTPTTTAYVALNHVLNDIVETAESSTHPTTFTAWSPCLSHSTSNTVMILTTASKSCSDSAAPIFDPLLPYLNEPPSVRHVYFDFSIISLAPKSSDEKIPCDIITVQAPNPGVATAIGKRFGWDPKRSSLSMQMAATAPAACRTGDLVRDFWAWAELHPGDPISPSSSLGSSHEVILRNTNSDEKNMGLFYPEDDEFLPSEDETLVMIFQWASHADGDRFKHPTQRSMGHNKTIVNSDMFDAHVAHPVRQLEGIGANVQKFRLELRSVEERIQANGPTIRERSGSKRLSIMASGFGERVISGLWK</sequence>
<keyword evidence="2" id="KW-1185">Reference proteome</keyword>
<comment type="caution">
    <text evidence="1">The sequence shown here is derived from an EMBL/GenBank/DDBJ whole genome shotgun (WGS) entry which is preliminary data.</text>
</comment>
<name>A0A9P9IND0_9PLEO</name>
<gene>
    <name evidence="1" type="ORF">B0J11DRAFT_306267</name>
</gene>
<reference evidence="1" key="1">
    <citation type="journal article" date="2021" name="Nat. Commun.">
        <title>Genetic determinants of endophytism in the Arabidopsis root mycobiome.</title>
        <authorList>
            <person name="Mesny F."/>
            <person name="Miyauchi S."/>
            <person name="Thiergart T."/>
            <person name="Pickel B."/>
            <person name="Atanasova L."/>
            <person name="Karlsson M."/>
            <person name="Huettel B."/>
            <person name="Barry K.W."/>
            <person name="Haridas S."/>
            <person name="Chen C."/>
            <person name="Bauer D."/>
            <person name="Andreopoulos W."/>
            <person name="Pangilinan J."/>
            <person name="LaButti K."/>
            <person name="Riley R."/>
            <person name="Lipzen A."/>
            <person name="Clum A."/>
            <person name="Drula E."/>
            <person name="Henrissat B."/>
            <person name="Kohler A."/>
            <person name="Grigoriev I.V."/>
            <person name="Martin F.M."/>
            <person name="Hacquard S."/>
        </authorList>
    </citation>
    <scope>NUCLEOTIDE SEQUENCE</scope>
    <source>
        <strain evidence="1">MPI-CAGE-CH-0243</strain>
    </source>
</reference>
<dbReference type="OrthoDB" id="3788658at2759"/>
<dbReference type="AlphaFoldDB" id="A0A9P9IND0"/>